<keyword evidence="1" id="KW-1133">Transmembrane helix</keyword>
<keyword evidence="1" id="KW-0812">Transmembrane</keyword>
<keyword evidence="1" id="KW-0472">Membrane</keyword>
<dbReference type="EMBL" id="JBBMFS010000002">
    <property type="protein sequence ID" value="MEQ2554160.1"/>
    <property type="molecule type" value="Genomic_DNA"/>
</dbReference>
<evidence type="ECO:0000313" key="2">
    <source>
        <dbReference type="EMBL" id="MEQ2554160.1"/>
    </source>
</evidence>
<name>A0ABV1H390_9FIRM</name>
<feature type="transmembrane region" description="Helical" evidence="1">
    <location>
        <begin position="6"/>
        <end position="23"/>
    </location>
</feature>
<keyword evidence="3" id="KW-1185">Reference proteome</keyword>
<organism evidence="2 3">
    <name type="scientific">Lachnospira intestinalis</name>
    <dbReference type="NCBI Taxonomy" id="3133158"/>
    <lineage>
        <taxon>Bacteria</taxon>
        <taxon>Bacillati</taxon>
        <taxon>Bacillota</taxon>
        <taxon>Clostridia</taxon>
        <taxon>Lachnospirales</taxon>
        <taxon>Lachnospiraceae</taxon>
        <taxon>Lachnospira</taxon>
    </lineage>
</organism>
<proteinExistence type="predicted"/>
<comment type="caution">
    <text evidence="2">The sequence shown here is derived from an EMBL/GenBank/DDBJ whole genome shotgun (WGS) entry which is preliminary data.</text>
</comment>
<reference evidence="2" key="1">
    <citation type="submission" date="2024-03" db="EMBL/GenBank/DDBJ databases">
        <title>Human intestinal bacterial collection.</title>
        <authorList>
            <person name="Pauvert C."/>
            <person name="Hitch T.C.A."/>
            <person name="Clavel T."/>
        </authorList>
    </citation>
    <scope>NUCLEOTIDE SEQUENCE [LARGE SCALE GENOMIC DNA]</scope>
    <source>
        <strain evidence="2">CLA-AA-H89B</strain>
    </source>
</reference>
<gene>
    <name evidence="2" type="ORF">WMO37_03895</name>
</gene>
<accession>A0ABV1H390</accession>
<protein>
    <submittedName>
        <fullName evidence="2">Uncharacterized protein</fullName>
    </submittedName>
</protein>
<sequence length="55" mass="6571">MTDIFLAFSLLFIFIIVGFWIMSKIDRFINSLRDKLQKDDAMEDDNTEGNDHEDW</sequence>
<dbReference type="Proteomes" id="UP001546774">
    <property type="component" value="Unassembled WGS sequence"/>
</dbReference>
<evidence type="ECO:0000256" key="1">
    <source>
        <dbReference type="SAM" id="Phobius"/>
    </source>
</evidence>
<evidence type="ECO:0000313" key="3">
    <source>
        <dbReference type="Proteomes" id="UP001546774"/>
    </source>
</evidence>